<dbReference type="Proteomes" id="UP000694404">
    <property type="component" value="Unplaced"/>
</dbReference>
<protein>
    <recommendedName>
        <fullName evidence="2">UCH37-like C-terminal domain-containing protein</fullName>
    </recommendedName>
</protein>
<sequence length="54" mass="6435">MFAINFQIENIRRKHNYLPFIMELLKTLAEHQQLIPLVEKAKEKQNAKKAQEAK</sequence>
<reference evidence="3" key="2">
    <citation type="submission" date="2025-09" db="UniProtKB">
        <authorList>
            <consortium name="Ensembl"/>
        </authorList>
    </citation>
    <scope>IDENTIFICATION</scope>
</reference>
<accession>A0A8C0J8Q4</accession>
<keyword evidence="1" id="KW-0833">Ubl conjugation pathway</keyword>
<reference evidence="3" key="1">
    <citation type="submission" date="2025-08" db="UniProtKB">
        <authorList>
            <consortium name="Ensembl"/>
        </authorList>
    </citation>
    <scope>IDENTIFICATION</scope>
</reference>
<evidence type="ECO:0000313" key="4">
    <source>
        <dbReference type="Proteomes" id="UP000694404"/>
    </source>
</evidence>
<dbReference type="GO" id="GO:0006511">
    <property type="term" value="P:ubiquitin-dependent protein catabolic process"/>
    <property type="evidence" value="ECO:0007669"/>
    <property type="project" value="UniProtKB-UniRule"/>
</dbReference>
<evidence type="ECO:0000256" key="1">
    <source>
        <dbReference type="PROSITE-ProRule" id="PRU01394"/>
    </source>
</evidence>
<dbReference type="InterPro" id="IPR041507">
    <property type="entry name" value="UCH_C"/>
</dbReference>
<dbReference type="PROSITE" id="PS52049">
    <property type="entry name" value="ULD"/>
    <property type="match status" value="1"/>
</dbReference>
<dbReference type="Gene3D" id="1.20.58.860">
    <property type="match status" value="1"/>
</dbReference>
<feature type="domain" description="UCH37-like C-terminal" evidence="2">
    <location>
        <begin position="6"/>
        <end position="34"/>
    </location>
</feature>
<dbReference type="AlphaFoldDB" id="A0A8C0J8Q4"/>
<evidence type="ECO:0000259" key="2">
    <source>
        <dbReference type="Pfam" id="PF18031"/>
    </source>
</evidence>
<proteinExistence type="predicted"/>
<organism evidence="3 4">
    <name type="scientific">Chelonoidis abingdonii</name>
    <name type="common">Abingdon island giant tortoise</name>
    <name type="synonym">Testudo abingdonii</name>
    <dbReference type="NCBI Taxonomy" id="106734"/>
    <lineage>
        <taxon>Eukaryota</taxon>
        <taxon>Metazoa</taxon>
        <taxon>Chordata</taxon>
        <taxon>Craniata</taxon>
        <taxon>Vertebrata</taxon>
        <taxon>Euteleostomi</taxon>
        <taxon>Archelosauria</taxon>
        <taxon>Testudinata</taxon>
        <taxon>Testudines</taxon>
        <taxon>Cryptodira</taxon>
        <taxon>Durocryptodira</taxon>
        <taxon>Testudinoidea</taxon>
        <taxon>Testudinidae</taxon>
        <taxon>Chelonoidis</taxon>
    </lineage>
</organism>
<keyword evidence="4" id="KW-1185">Reference proteome</keyword>
<name>A0A8C0J8Q4_CHEAB</name>
<dbReference type="Pfam" id="PF18031">
    <property type="entry name" value="UCH_C"/>
    <property type="match status" value="1"/>
</dbReference>
<dbReference type="Ensembl" id="ENSCABT00000031495.1">
    <property type="protein sequence ID" value="ENSCABP00000028737.1"/>
    <property type="gene ID" value="ENSCABG00000021113.1"/>
</dbReference>
<evidence type="ECO:0000313" key="3">
    <source>
        <dbReference type="Ensembl" id="ENSCABP00000028737.1"/>
    </source>
</evidence>